<feature type="chain" id="PRO_5046964408" evidence="2">
    <location>
        <begin position="25"/>
        <end position="231"/>
    </location>
</feature>
<keyword evidence="2" id="KW-0732">Signal</keyword>
<evidence type="ECO:0000256" key="1">
    <source>
        <dbReference type="SAM" id="Phobius"/>
    </source>
</evidence>
<gene>
    <name evidence="4" type="primary">LOC108557638</name>
</gene>
<evidence type="ECO:0000313" key="4">
    <source>
        <dbReference type="RefSeq" id="XP_017769723.1"/>
    </source>
</evidence>
<proteinExistence type="predicted"/>
<dbReference type="RefSeq" id="XP_017769723.1">
    <property type="nucleotide sequence ID" value="XM_017914234.1"/>
</dbReference>
<feature type="transmembrane region" description="Helical" evidence="1">
    <location>
        <begin position="104"/>
        <end position="128"/>
    </location>
</feature>
<keyword evidence="1" id="KW-0812">Transmembrane</keyword>
<protein>
    <submittedName>
        <fullName evidence="4">Protein grindelwald isoform X1</fullName>
    </submittedName>
</protein>
<keyword evidence="1" id="KW-0472">Membrane</keyword>
<sequence>MLRSEKRPVLVLIAILSFQSFVFANLSLTTTQCGSLTCKEHQYCSQYDNQCKPCEDICDKNKHNTDSQICERDCQDYLHDARYVKTGGISGDFSSNAQVDIQKVYNLAVTALVLSCFLSILVIALILFKLFGTEKNNKLNIENLKALFTKKTPSEDVENKTPNNGVSTISGKPDLRLDIPSPGVDSDVSPTTMTTSISRRPAEDLAYAYDNHAMSAASSPNNIKINRDATY</sequence>
<reference evidence="4" key="1">
    <citation type="submission" date="2025-08" db="UniProtKB">
        <authorList>
            <consortium name="RefSeq"/>
        </authorList>
    </citation>
    <scope>IDENTIFICATION</scope>
    <source>
        <tissue evidence="4">Whole Larva</tissue>
    </source>
</reference>
<organism evidence="3 4">
    <name type="scientific">Nicrophorus vespilloides</name>
    <name type="common">Boreal carrion beetle</name>
    <dbReference type="NCBI Taxonomy" id="110193"/>
    <lineage>
        <taxon>Eukaryota</taxon>
        <taxon>Metazoa</taxon>
        <taxon>Ecdysozoa</taxon>
        <taxon>Arthropoda</taxon>
        <taxon>Hexapoda</taxon>
        <taxon>Insecta</taxon>
        <taxon>Pterygota</taxon>
        <taxon>Neoptera</taxon>
        <taxon>Endopterygota</taxon>
        <taxon>Coleoptera</taxon>
        <taxon>Polyphaga</taxon>
        <taxon>Staphyliniformia</taxon>
        <taxon>Silphidae</taxon>
        <taxon>Nicrophorinae</taxon>
        <taxon>Nicrophorus</taxon>
    </lineage>
</organism>
<keyword evidence="3" id="KW-1185">Reference proteome</keyword>
<keyword evidence="1" id="KW-1133">Transmembrane helix</keyword>
<evidence type="ECO:0000313" key="3">
    <source>
        <dbReference type="Proteomes" id="UP000695000"/>
    </source>
</evidence>
<evidence type="ECO:0000256" key="2">
    <source>
        <dbReference type="SAM" id="SignalP"/>
    </source>
</evidence>
<name>A0ABM1M573_NICVS</name>
<feature type="signal peptide" evidence="2">
    <location>
        <begin position="1"/>
        <end position="24"/>
    </location>
</feature>
<accession>A0ABM1M573</accession>
<dbReference type="GeneID" id="108557638"/>
<dbReference type="Proteomes" id="UP000695000">
    <property type="component" value="Unplaced"/>
</dbReference>